<dbReference type="PANTHER" id="PTHR43796">
    <property type="entry name" value="CARBOXYNORSPERMIDINE SYNTHASE"/>
    <property type="match status" value="1"/>
</dbReference>
<keyword evidence="3" id="KW-1185">Reference proteome</keyword>
<dbReference type="Gene3D" id="3.40.50.720">
    <property type="entry name" value="NAD(P)-binding Rossmann-like Domain"/>
    <property type="match status" value="1"/>
</dbReference>
<dbReference type="AlphaFoldDB" id="A0A830HJN3"/>
<evidence type="ECO:0000313" key="3">
    <source>
        <dbReference type="Proteomes" id="UP000660262"/>
    </source>
</evidence>
<name>A0A830HJN3_9CHLO</name>
<dbReference type="OrthoDB" id="10268090at2759"/>
<organism evidence="2 3">
    <name type="scientific">Pycnococcus provasolii</name>
    <dbReference type="NCBI Taxonomy" id="41880"/>
    <lineage>
        <taxon>Eukaryota</taxon>
        <taxon>Viridiplantae</taxon>
        <taxon>Chlorophyta</taxon>
        <taxon>Pseudoscourfieldiophyceae</taxon>
        <taxon>Pseudoscourfieldiales</taxon>
        <taxon>Pycnococcaceae</taxon>
        <taxon>Pycnococcus</taxon>
    </lineage>
</organism>
<dbReference type="SUPFAM" id="SSF51735">
    <property type="entry name" value="NAD(P)-binding Rossmann-fold domains"/>
    <property type="match status" value="1"/>
</dbReference>
<gene>
    <name evidence="2" type="ORF">PPROV_000452000</name>
</gene>
<dbReference type="Gene3D" id="3.30.360.10">
    <property type="entry name" value="Dihydrodipicolinate Reductase, domain 2"/>
    <property type="match status" value="1"/>
</dbReference>
<dbReference type="Pfam" id="PF03435">
    <property type="entry name" value="Sacchrp_dh_NADP"/>
    <property type="match status" value="1"/>
</dbReference>
<dbReference type="PANTHER" id="PTHR43796:SF2">
    <property type="entry name" value="CARBOXYNORSPERMIDINE SYNTHASE"/>
    <property type="match status" value="1"/>
</dbReference>
<dbReference type="InterPro" id="IPR005097">
    <property type="entry name" value="Sacchrp_dh_NADP-bd"/>
</dbReference>
<dbReference type="EMBL" id="BNJQ01000011">
    <property type="protein sequence ID" value="GHP05771.1"/>
    <property type="molecule type" value="Genomic_DNA"/>
</dbReference>
<dbReference type="InterPro" id="IPR036291">
    <property type="entry name" value="NAD(P)-bd_dom_sf"/>
</dbReference>
<evidence type="ECO:0000313" key="2">
    <source>
        <dbReference type="EMBL" id="GHP05771.1"/>
    </source>
</evidence>
<sequence>MAPLLAPSRLGVSTCRRPITPTATFAASREAASRVVILGGTGRVGASTAVNLLNLRPNVELVLAGRSRENYARALDENPTLANAMFLQTDADDKASVKSAIDGADLLVHCAGPFQRLEHCHPLDACIEKGVPYVDVADDTEYTMRCRGRADAAKEANVPAVTSAGIFPGASNVMAADMLDERRAAAEESGEDMPTPERLLFSYFTAGSGGVGTTILASTFLLATEDVTCFKDGEPVTVDPVSNRRVVDFGKGVGSREVFLYNLPEVATCHETLGIPSVSARFGTSPGIWNGAMLLLSKLPRPVSRSRAFAGAMAALSDPIVRLVDKIEGEKVAMRVEIEWSDGAVTCSLFNHPSLRTAVGAATAAFADAALAGDTPAGVWVPEQTEAVPLRKDLLEKCAAPIGAIMILGKSPWRLGSDSVQLGMGLYVDR</sequence>
<protein>
    <recommendedName>
        <fullName evidence="1">Saccharopine dehydrogenase NADP binding domain-containing protein</fullName>
    </recommendedName>
</protein>
<evidence type="ECO:0000259" key="1">
    <source>
        <dbReference type="Pfam" id="PF03435"/>
    </source>
</evidence>
<feature type="domain" description="Saccharopine dehydrogenase NADP binding" evidence="1">
    <location>
        <begin position="35"/>
        <end position="160"/>
    </location>
</feature>
<comment type="caution">
    <text evidence="2">The sequence shown here is derived from an EMBL/GenBank/DDBJ whole genome shotgun (WGS) entry which is preliminary data.</text>
</comment>
<dbReference type="Proteomes" id="UP000660262">
    <property type="component" value="Unassembled WGS sequence"/>
</dbReference>
<accession>A0A830HJN3</accession>
<proteinExistence type="predicted"/>
<reference evidence="2" key="1">
    <citation type="submission" date="2020-10" db="EMBL/GenBank/DDBJ databases">
        <title>Unveiling of a novel bifunctional photoreceptor, Dualchrome1, isolated from a cosmopolitan green alga.</title>
        <authorList>
            <person name="Suzuki S."/>
            <person name="Kawachi M."/>
        </authorList>
    </citation>
    <scope>NUCLEOTIDE SEQUENCE</scope>
    <source>
        <strain evidence="2">NIES 2893</strain>
    </source>
</reference>